<dbReference type="GO" id="GO:0016020">
    <property type="term" value="C:membrane"/>
    <property type="evidence" value="ECO:0007669"/>
    <property type="project" value="UniProtKB-SubCell"/>
</dbReference>
<dbReference type="Gene3D" id="1.20.1250.20">
    <property type="entry name" value="MFS general substrate transporter like domains"/>
    <property type="match status" value="1"/>
</dbReference>
<keyword evidence="4 5" id="KW-0472">Membrane</keyword>
<organism evidence="7 8">
    <name type="scientific">Triparma strigata</name>
    <dbReference type="NCBI Taxonomy" id="1606541"/>
    <lineage>
        <taxon>Eukaryota</taxon>
        <taxon>Sar</taxon>
        <taxon>Stramenopiles</taxon>
        <taxon>Ochrophyta</taxon>
        <taxon>Bolidophyceae</taxon>
        <taxon>Parmales</taxon>
        <taxon>Triparmaceae</taxon>
        <taxon>Triparma</taxon>
    </lineage>
</organism>
<dbReference type="PROSITE" id="PS50850">
    <property type="entry name" value="MFS"/>
    <property type="match status" value="1"/>
</dbReference>
<feature type="transmembrane region" description="Helical" evidence="5">
    <location>
        <begin position="278"/>
        <end position="309"/>
    </location>
</feature>
<protein>
    <recommendedName>
        <fullName evidence="6">Major facilitator superfamily (MFS) profile domain-containing protein</fullName>
    </recommendedName>
</protein>
<dbReference type="InterPro" id="IPR020846">
    <property type="entry name" value="MFS_dom"/>
</dbReference>
<dbReference type="SUPFAM" id="SSF103473">
    <property type="entry name" value="MFS general substrate transporter"/>
    <property type="match status" value="1"/>
</dbReference>
<feature type="transmembrane region" description="Helical" evidence="5">
    <location>
        <begin position="12"/>
        <end position="31"/>
    </location>
</feature>
<dbReference type="InterPro" id="IPR036259">
    <property type="entry name" value="MFS_trans_sf"/>
</dbReference>
<dbReference type="EMBL" id="BRXY01000508">
    <property type="protein sequence ID" value="GMH98047.1"/>
    <property type="molecule type" value="Genomic_DNA"/>
</dbReference>
<gene>
    <name evidence="7" type="ORF">TrST_g10756</name>
</gene>
<feature type="transmembrane region" description="Helical" evidence="5">
    <location>
        <begin position="129"/>
        <end position="151"/>
    </location>
</feature>
<accession>A0A9W7C2H9</accession>
<name>A0A9W7C2H9_9STRA</name>
<evidence type="ECO:0000313" key="8">
    <source>
        <dbReference type="Proteomes" id="UP001165085"/>
    </source>
</evidence>
<dbReference type="GO" id="GO:0022857">
    <property type="term" value="F:transmembrane transporter activity"/>
    <property type="evidence" value="ECO:0007669"/>
    <property type="project" value="InterPro"/>
</dbReference>
<dbReference type="Pfam" id="PF07690">
    <property type="entry name" value="MFS_1"/>
    <property type="match status" value="1"/>
</dbReference>
<proteinExistence type="predicted"/>
<reference evidence="8" key="1">
    <citation type="journal article" date="2023" name="Commun. Biol.">
        <title>Genome analysis of Parmales, the sister group of diatoms, reveals the evolutionary specialization of diatoms from phago-mixotrophs to photoautotrophs.</title>
        <authorList>
            <person name="Ban H."/>
            <person name="Sato S."/>
            <person name="Yoshikawa S."/>
            <person name="Yamada K."/>
            <person name="Nakamura Y."/>
            <person name="Ichinomiya M."/>
            <person name="Sato N."/>
            <person name="Blanc-Mathieu R."/>
            <person name="Endo H."/>
            <person name="Kuwata A."/>
            <person name="Ogata H."/>
        </authorList>
    </citation>
    <scope>NUCLEOTIDE SEQUENCE [LARGE SCALE GENOMIC DNA]</scope>
    <source>
        <strain evidence="8">NIES 3701</strain>
    </source>
</reference>
<sequence>MVSYLSSSEIWPSSTVGSLFLGELVGSCFFGPYADICGRRKSFLLSCTLIAGCSLMSGLSSLEYIHVVEFMVGVGVGGFTIPFDILSECHSASRRRASLVVKINYFWALGAILVPLIEWFNFVYLGSTWRTFVLICSLPSLVALIMGYFTVQESQIWLKSQMVPMKLADSNESVNTTISSLTNSSHSDQTVSSVVSAKATEIIRSLGIVETLSLWLIWFGKSFSYYGMVIVTSRIFYENEGGWDYRRSTMSCFSEVAGTWLTGVLADRMGRIQTMMGGYFVAGIFLMSFTMYDYIILCVIGRVALVLAVNTTWIATPEMYETKIRATGHGIANFFSRGGALIASVYLVRKDVSTEMCGLLLCIFCMISSMASYMLPETKDVDLEGGELEMKLIQISSIRDDFSPERRQNPSRAKALVERERGVVLL</sequence>
<feature type="transmembrane region" description="Helical" evidence="5">
    <location>
        <begin position="329"/>
        <end position="349"/>
    </location>
</feature>
<keyword evidence="2 5" id="KW-0812">Transmembrane</keyword>
<dbReference type="OrthoDB" id="4139357at2759"/>
<keyword evidence="3 5" id="KW-1133">Transmembrane helix</keyword>
<feature type="domain" description="Major facilitator superfamily (MFS) profile" evidence="6">
    <location>
        <begin position="1"/>
        <end position="380"/>
    </location>
</feature>
<evidence type="ECO:0000256" key="3">
    <source>
        <dbReference type="ARBA" id="ARBA00022989"/>
    </source>
</evidence>
<comment type="subcellular location">
    <subcellularLocation>
        <location evidence="1">Membrane</location>
        <topology evidence="1">Multi-pass membrane protein</topology>
    </subcellularLocation>
</comment>
<feature type="transmembrane region" description="Helical" evidence="5">
    <location>
        <begin position="99"/>
        <end position="117"/>
    </location>
</feature>
<evidence type="ECO:0000256" key="2">
    <source>
        <dbReference type="ARBA" id="ARBA00022692"/>
    </source>
</evidence>
<dbReference type="InterPro" id="IPR011701">
    <property type="entry name" value="MFS"/>
</dbReference>
<evidence type="ECO:0000256" key="1">
    <source>
        <dbReference type="ARBA" id="ARBA00004141"/>
    </source>
</evidence>
<evidence type="ECO:0000259" key="6">
    <source>
        <dbReference type="PROSITE" id="PS50850"/>
    </source>
</evidence>
<evidence type="ECO:0000256" key="4">
    <source>
        <dbReference type="ARBA" id="ARBA00023136"/>
    </source>
</evidence>
<evidence type="ECO:0000313" key="7">
    <source>
        <dbReference type="EMBL" id="GMH98047.1"/>
    </source>
</evidence>
<dbReference type="PANTHER" id="PTHR24064">
    <property type="entry name" value="SOLUTE CARRIER FAMILY 22 MEMBER"/>
    <property type="match status" value="1"/>
</dbReference>
<dbReference type="AlphaFoldDB" id="A0A9W7C2H9"/>
<comment type="caution">
    <text evidence="7">The sequence shown here is derived from an EMBL/GenBank/DDBJ whole genome shotgun (WGS) entry which is preliminary data.</text>
</comment>
<keyword evidence="8" id="KW-1185">Reference proteome</keyword>
<dbReference type="Proteomes" id="UP001165085">
    <property type="component" value="Unassembled WGS sequence"/>
</dbReference>
<evidence type="ECO:0000256" key="5">
    <source>
        <dbReference type="SAM" id="Phobius"/>
    </source>
</evidence>
<feature type="transmembrane region" description="Helical" evidence="5">
    <location>
        <begin position="356"/>
        <end position="375"/>
    </location>
</feature>